<evidence type="ECO:0000256" key="1">
    <source>
        <dbReference type="ARBA" id="ARBA00004479"/>
    </source>
</evidence>
<evidence type="ECO:0000313" key="13">
    <source>
        <dbReference type="EMBL" id="KJB06732.1"/>
    </source>
</evidence>
<keyword evidence="7" id="KW-1015">Disulfide bond</keyword>
<dbReference type="PANTHER" id="PTHR47460">
    <property type="entry name" value="SERINE/THREONINE-PROTEIN KINASE-LIKE PROTEIN ACR4"/>
    <property type="match status" value="1"/>
</dbReference>
<dbReference type="OMA" id="FHVCAIK"/>
<evidence type="ECO:0000256" key="3">
    <source>
        <dbReference type="ARBA" id="ARBA00022692"/>
    </source>
</evidence>
<dbReference type="GO" id="GO:0016020">
    <property type="term" value="C:membrane"/>
    <property type="evidence" value="ECO:0007669"/>
    <property type="project" value="UniProtKB-SubCell"/>
</dbReference>
<feature type="transmembrane region" description="Helical" evidence="12">
    <location>
        <begin position="12"/>
        <end position="30"/>
    </location>
</feature>
<comment type="subcellular location">
    <subcellularLocation>
        <location evidence="1">Membrane</location>
        <topology evidence="1">Single-pass type I membrane protein</topology>
    </subcellularLocation>
</comment>
<gene>
    <name evidence="13" type="ORF">B456_001G139900</name>
</gene>
<evidence type="ECO:0000256" key="5">
    <source>
        <dbReference type="ARBA" id="ARBA00022989"/>
    </source>
</evidence>
<dbReference type="Gene3D" id="2.130.10.30">
    <property type="entry name" value="Regulator of chromosome condensation 1/beta-lactamase-inhibitor protein II"/>
    <property type="match status" value="1"/>
</dbReference>
<dbReference type="PANTHER" id="PTHR47460:SF1">
    <property type="entry name" value="SERINE_THREONINE-PROTEIN KINASE-LIKE PROTEIN ACR4"/>
    <property type="match status" value="1"/>
</dbReference>
<dbReference type="Gramene" id="KJB06732">
    <property type="protein sequence ID" value="KJB06732"/>
    <property type="gene ID" value="B456_001G139900"/>
</dbReference>
<keyword evidence="3 12" id="KW-0812">Transmembrane</keyword>
<protein>
    <recommendedName>
        <fullName evidence="2">non-specific serine/threonine protein kinase</fullName>
        <ecNumber evidence="2">2.7.11.1</ecNumber>
    </recommendedName>
</protein>
<accession>A0A0D2LRS5</accession>
<keyword evidence="6 12" id="KW-0472">Membrane</keyword>
<keyword evidence="9" id="KW-0325">Glycoprotein</keyword>
<keyword evidence="8" id="KW-0675">Receptor</keyword>
<dbReference type="GO" id="GO:0004674">
    <property type="term" value="F:protein serine/threonine kinase activity"/>
    <property type="evidence" value="ECO:0007669"/>
    <property type="project" value="UniProtKB-KW"/>
</dbReference>
<sequence>MPLQKCYFLPPISYFFIVVFSLLFVTAFGYGSPGLISAAFGENEFFCAIDAGGEQQIICWDKTNKISLVSTFDFVPSMASLSGGEGFLCGIIANNSQAFCWDLLDFGINLVPKTFKYNSYSQIDVGKFHVCAIKGSYFLSSNDFGNVDCWELD</sequence>
<organism evidence="13 14">
    <name type="scientific">Gossypium raimondii</name>
    <name type="common">Peruvian cotton</name>
    <name type="synonym">Gossypium klotzschianum subsp. raimondii</name>
    <dbReference type="NCBI Taxonomy" id="29730"/>
    <lineage>
        <taxon>Eukaryota</taxon>
        <taxon>Viridiplantae</taxon>
        <taxon>Streptophyta</taxon>
        <taxon>Embryophyta</taxon>
        <taxon>Tracheophyta</taxon>
        <taxon>Spermatophyta</taxon>
        <taxon>Magnoliopsida</taxon>
        <taxon>eudicotyledons</taxon>
        <taxon>Gunneridae</taxon>
        <taxon>Pentapetalae</taxon>
        <taxon>rosids</taxon>
        <taxon>malvids</taxon>
        <taxon>Malvales</taxon>
        <taxon>Malvaceae</taxon>
        <taxon>Malvoideae</taxon>
        <taxon>Gossypium</taxon>
    </lineage>
</organism>
<dbReference type="AlphaFoldDB" id="A0A0D2LRS5"/>
<dbReference type="eggNOG" id="ENOG502QUN0">
    <property type="taxonomic scope" value="Eukaryota"/>
</dbReference>
<evidence type="ECO:0000256" key="10">
    <source>
        <dbReference type="ARBA" id="ARBA00047899"/>
    </source>
</evidence>
<proteinExistence type="predicted"/>
<evidence type="ECO:0000256" key="2">
    <source>
        <dbReference type="ARBA" id="ARBA00012513"/>
    </source>
</evidence>
<dbReference type="EMBL" id="CM001740">
    <property type="protein sequence ID" value="KJB06732.1"/>
    <property type="molecule type" value="Genomic_DNA"/>
</dbReference>
<dbReference type="Proteomes" id="UP000032304">
    <property type="component" value="Chromosome 1"/>
</dbReference>
<keyword evidence="4" id="KW-0732">Signal</keyword>
<dbReference type="InterPro" id="IPR009091">
    <property type="entry name" value="RCC1/BLIP-II"/>
</dbReference>
<dbReference type="SUPFAM" id="SSF50985">
    <property type="entry name" value="RCC1/BLIP-II"/>
    <property type="match status" value="1"/>
</dbReference>
<keyword evidence="14" id="KW-1185">Reference proteome</keyword>
<dbReference type="EC" id="2.7.11.1" evidence="2"/>
<evidence type="ECO:0000256" key="6">
    <source>
        <dbReference type="ARBA" id="ARBA00023136"/>
    </source>
</evidence>
<evidence type="ECO:0000256" key="4">
    <source>
        <dbReference type="ARBA" id="ARBA00022729"/>
    </source>
</evidence>
<comment type="catalytic activity">
    <reaction evidence="10">
        <text>L-threonyl-[protein] + ATP = O-phospho-L-threonyl-[protein] + ADP + H(+)</text>
        <dbReference type="Rhea" id="RHEA:46608"/>
        <dbReference type="Rhea" id="RHEA-COMP:11060"/>
        <dbReference type="Rhea" id="RHEA-COMP:11605"/>
        <dbReference type="ChEBI" id="CHEBI:15378"/>
        <dbReference type="ChEBI" id="CHEBI:30013"/>
        <dbReference type="ChEBI" id="CHEBI:30616"/>
        <dbReference type="ChEBI" id="CHEBI:61977"/>
        <dbReference type="ChEBI" id="CHEBI:456216"/>
        <dbReference type="EC" id="2.7.11.1"/>
    </reaction>
</comment>
<evidence type="ECO:0000256" key="8">
    <source>
        <dbReference type="ARBA" id="ARBA00023170"/>
    </source>
</evidence>
<evidence type="ECO:0000256" key="9">
    <source>
        <dbReference type="ARBA" id="ARBA00023180"/>
    </source>
</evidence>
<evidence type="ECO:0000256" key="12">
    <source>
        <dbReference type="SAM" id="Phobius"/>
    </source>
</evidence>
<name>A0A0D2LRS5_GOSRA</name>
<dbReference type="STRING" id="29730.A0A0D2LRS5"/>
<evidence type="ECO:0000256" key="7">
    <source>
        <dbReference type="ARBA" id="ARBA00023157"/>
    </source>
</evidence>
<evidence type="ECO:0000313" key="14">
    <source>
        <dbReference type="Proteomes" id="UP000032304"/>
    </source>
</evidence>
<keyword evidence="5 12" id="KW-1133">Transmembrane helix</keyword>
<evidence type="ECO:0000256" key="11">
    <source>
        <dbReference type="ARBA" id="ARBA00048679"/>
    </source>
</evidence>
<reference evidence="13 14" key="1">
    <citation type="journal article" date="2012" name="Nature">
        <title>Repeated polyploidization of Gossypium genomes and the evolution of spinnable cotton fibres.</title>
        <authorList>
            <person name="Paterson A.H."/>
            <person name="Wendel J.F."/>
            <person name="Gundlach H."/>
            <person name="Guo H."/>
            <person name="Jenkins J."/>
            <person name="Jin D."/>
            <person name="Llewellyn D."/>
            <person name="Showmaker K.C."/>
            <person name="Shu S."/>
            <person name="Udall J."/>
            <person name="Yoo M.J."/>
            <person name="Byers R."/>
            <person name="Chen W."/>
            <person name="Doron-Faigenboim A."/>
            <person name="Duke M.V."/>
            <person name="Gong L."/>
            <person name="Grimwood J."/>
            <person name="Grover C."/>
            <person name="Grupp K."/>
            <person name="Hu G."/>
            <person name="Lee T.H."/>
            <person name="Li J."/>
            <person name="Lin L."/>
            <person name="Liu T."/>
            <person name="Marler B.S."/>
            <person name="Page J.T."/>
            <person name="Roberts A.W."/>
            <person name="Romanel E."/>
            <person name="Sanders W.S."/>
            <person name="Szadkowski E."/>
            <person name="Tan X."/>
            <person name="Tang H."/>
            <person name="Xu C."/>
            <person name="Wang J."/>
            <person name="Wang Z."/>
            <person name="Zhang D."/>
            <person name="Zhang L."/>
            <person name="Ashrafi H."/>
            <person name="Bedon F."/>
            <person name="Bowers J.E."/>
            <person name="Brubaker C.L."/>
            <person name="Chee P.W."/>
            <person name="Das S."/>
            <person name="Gingle A.R."/>
            <person name="Haigler C.H."/>
            <person name="Harker D."/>
            <person name="Hoffmann L.V."/>
            <person name="Hovav R."/>
            <person name="Jones D.C."/>
            <person name="Lemke C."/>
            <person name="Mansoor S."/>
            <person name="ur Rahman M."/>
            <person name="Rainville L.N."/>
            <person name="Rambani A."/>
            <person name="Reddy U.K."/>
            <person name="Rong J.K."/>
            <person name="Saranga Y."/>
            <person name="Scheffler B.E."/>
            <person name="Scheffler J.A."/>
            <person name="Stelly D.M."/>
            <person name="Triplett B.A."/>
            <person name="Van Deynze A."/>
            <person name="Vaslin M.F."/>
            <person name="Waghmare V.N."/>
            <person name="Walford S.A."/>
            <person name="Wright R.J."/>
            <person name="Zaki E.A."/>
            <person name="Zhang T."/>
            <person name="Dennis E.S."/>
            <person name="Mayer K.F."/>
            <person name="Peterson D.G."/>
            <person name="Rokhsar D.S."/>
            <person name="Wang X."/>
            <person name="Schmutz J."/>
        </authorList>
    </citation>
    <scope>NUCLEOTIDE SEQUENCE [LARGE SCALE GENOMIC DNA]</scope>
</reference>
<comment type="catalytic activity">
    <reaction evidence="11">
        <text>L-seryl-[protein] + ATP = O-phospho-L-seryl-[protein] + ADP + H(+)</text>
        <dbReference type="Rhea" id="RHEA:17989"/>
        <dbReference type="Rhea" id="RHEA-COMP:9863"/>
        <dbReference type="Rhea" id="RHEA-COMP:11604"/>
        <dbReference type="ChEBI" id="CHEBI:15378"/>
        <dbReference type="ChEBI" id="CHEBI:29999"/>
        <dbReference type="ChEBI" id="CHEBI:30616"/>
        <dbReference type="ChEBI" id="CHEBI:83421"/>
        <dbReference type="ChEBI" id="CHEBI:456216"/>
        <dbReference type="EC" id="2.7.11.1"/>
    </reaction>
</comment>